<dbReference type="PANTHER" id="PTHR31973:SF187">
    <property type="entry name" value="MUTATOR TRANSPOSASE MUDRA PROTEIN"/>
    <property type="match status" value="1"/>
</dbReference>
<keyword evidence="2" id="KW-0812">Transmembrane</keyword>
<name>A0A2U1NZT8_ARTAN</name>
<dbReference type="PANTHER" id="PTHR31973">
    <property type="entry name" value="POLYPROTEIN, PUTATIVE-RELATED"/>
    <property type="match status" value="1"/>
</dbReference>
<protein>
    <submittedName>
        <fullName evidence="3">Transposase, MuDR, MULE transposase domain protein</fullName>
    </submittedName>
</protein>
<comment type="caution">
    <text evidence="3">The sequence shown here is derived from an EMBL/GenBank/DDBJ whole genome shotgun (WGS) entry which is preliminary data.</text>
</comment>
<dbReference type="EMBL" id="PKPP01001912">
    <property type="protein sequence ID" value="PWA79016.1"/>
    <property type="molecule type" value="Genomic_DNA"/>
</dbReference>
<feature type="transmembrane region" description="Helical" evidence="2">
    <location>
        <begin position="178"/>
        <end position="198"/>
    </location>
</feature>
<dbReference type="STRING" id="35608.A0A2U1NZT8"/>
<evidence type="ECO:0000313" key="3">
    <source>
        <dbReference type="EMBL" id="PWA79016.1"/>
    </source>
</evidence>
<evidence type="ECO:0000313" key="4">
    <source>
        <dbReference type="Proteomes" id="UP000245207"/>
    </source>
</evidence>
<dbReference type="OrthoDB" id="683469at2759"/>
<accession>A0A2U1NZT8</accession>
<sequence length="459" mass="53141">MTLKLLLVTTSNSMTLNTKITTPQNQRYDTPHHESHFRYKGDTVVEEDNQDDEDHGAEIRYNPDCGTFKGSTMFVTKKIDDNYTCPKTITCKHHRNAYKSLIGYLVKEQLEDPNREYKPKDIIKYMVHIGGCIKGLEMLRGSPVESFEKLPYYCRNLEKKNPDTVTKIKVDKEGRFEMLFISIGVALIKVIFFMLSHIRTFRNHLRLMLRPMIIIDGAHLKSDFYNGVNLLAVDMDGNNQTLPIAYGICQGEDGPRWTWFLEQLKMCKAYTIPEFDSYLAMIQVDKPKAYKKLKDAQYSKWSRAHCVANRYNYLTSNSVESVNSLTRKARKLPVTMLMEFFRDLLQRCCSRFLNITDLGIFAEKWFKKSTYRATYEESINPVGDIKAWDTPAYVTPVLPPVLGKRSAGRPKNKDRIPSKGEIRRETYCTRCTKIGHSKDRCQKPTSSQRSAYGWGQPLF</sequence>
<evidence type="ECO:0000256" key="2">
    <source>
        <dbReference type="SAM" id="Phobius"/>
    </source>
</evidence>
<feature type="region of interest" description="Disordered" evidence="1">
    <location>
        <begin position="437"/>
        <end position="459"/>
    </location>
</feature>
<gene>
    <name evidence="3" type="ORF">CTI12_AA166570</name>
</gene>
<keyword evidence="2" id="KW-1133">Transmembrane helix</keyword>
<proteinExistence type="predicted"/>
<dbReference type="Proteomes" id="UP000245207">
    <property type="component" value="Unassembled WGS sequence"/>
</dbReference>
<keyword evidence="2" id="KW-0472">Membrane</keyword>
<organism evidence="3 4">
    <name type="scientific">Artemisia annua</name>
    <name type="common">Sweet wormwood</name>
    <dbReference type="NCBI Taxonomy" id="35608"/>
    <lineage>
        <taxon>Eukaryota</taxon>
        <taxon>Viridiplantae</taxon>
        <taxon>Streptophyta</taxon>
        <taxon>Embryophyta</taxon>
        <taxon>Tracheophyta</taxon>
        <taxon>Spermatophyta</taxon>
        <taxon>Magnoliopsida</taxon>
        <taxon>eudicotyledons</taxon>
        <taxon>Gunneridae</taxon>
        <taxon>Pentapetalae</taxon>
        <taxon>asterids</taxon>
        <taxon>campanulids</taxon>
        <taxon>Asterales</taxon>
        <taxon>Asteraceae</taxon>
        <taxon>Asteroideae</taxon>
        <taxon>Anthemideae</taxon>
        <taxon>Artemisiinae</taxon>
        <taxon>Artemisia</taxon>
    </lineage>
</organism>
<reference evidence="3 4" key="1">
    <citation type="journal article" date="2018" name="Mol. Plant">
        <title>The genome of Artemisia annua provides insight into the evolution of Asteraceae family and artemisinin biosynthesis.</title>
        <authorList>
            <person name="Shen Q."/>
            <person name="Zhang L."/>
            <person name="Liao Z."/>
            <person name="Wang S."/>
            <person name="Yan T."/>
            <person name="Shi P."/>
            <person name="Liu M."/>
            <person name="Fu X."/>
            <person name="Pan Q."/>
            <person name="Wang Y."/>
            <person name="Lv Z."/>
            <person name="Lu X."/>
            <person name="Zhang F."/>
            <person name="Jiang W."/>
            <person name="Ma Y."/>
            <person name="Chen M."/>
            <person name="Hao X."/>
            <person name="Li L."/>
            <person name="Tang Y."/>
            <person name="Lv G."/>
            <person name="Zhou Y."/>
            <person name="Sun X."/>
            <person name="Brodelius P.E."/>
            <person name="Rose J.K.C."/>
            <person name="Tang K."/>
        </authorList>
    </citation>
    <scope>NUCLEOTIDE SEQUENCE [LARGE SCALE GENOMIC DNA]</scope>
    <source>
        <strain evidence="4">cv. Huhao1</strain>
        <tissue evidence="3">Leaf</tissue>
    </source>
</reference>
<evidence type="ECO:0000256" key="1">
    <source>
        <dbReference type="SAM" id="MobiDB-lite"/>
    </source>
</evidence>
<keyword evidence="4" id="KW-1185">Reference proteome</keyword>
<dbReference type="AlphaFoldDB" id="A0A2U1NZT8"/>